<comment type="caution">
    <text evidence="3">The sequence shown here is derived from an EMBL/GenBank/DDBJ whole genome shotgun (WGS) entry which is preliminary data.</text>
</comment>
<organism evidence="3 4">
    <name type="scientific">Actinorugispora endophytica</name>
    <dbReference type="NCBI Taxonomy" id="1605990"/>
    <lineage>
        <taxon>Bacteria</taxon>
        <taxon>Bacillati</taxon>
        <taxon>Actinomycetota</taxon>
        <taxon>Actinomycetes</taxon>
        <taxon>Streptosporangiales</taxon>
        <taxon>Nocardiopsidaceae</taxon>
        <taxon>Actinorugispora</taxon>
    </lineage>
</organism>
<dbReference type="EMBL" id="SNYN01000006">
    <property type="protein sequence ID" value="TDQ52526.1"/>
    <property type="molecule type" value="Genomic_DNA"/>
</dbReference>
<evidence type="ECO:0000256" key="2">
    <source>
        <dbReference type="SAM" id="Phobius"/>
    </source>
</evidence>
<keyword evidence="2" id="KW-1133">Transmembrane helix</keyword>
<dbReference type="AlphaFoldDB" id="A0A4R6V845"/>
<dbReference type="Proteomes" id="UP000295281">
    <property type="component" value="Unassembled WGS sequence"/>
</dbReference>
<keyword evidence="2" id="KW-0472">Membrane</keyword>
<accession>A0A4R6V845</accession>
<feature type="transmembrane region" description="Helical" evidence="2">
    <location>
        <begin position="65"/>
        <end position="86"/>
    </location>
</feature>
<reference evidence="3 4" key="1">
    <citation type="submission" date="2019-03" db="EMBL/GenBank/DDBJ databases">
        <title>Genomic Encyclopedia of Type Strains, Phase IV (KMG-IV): sequencing the most valuable type-strain genomes for metagenomic binning, comparative biology and taxonomic classification.</title>
        <authorList>
            <person name="Goeker M."/>
        </authorList>
    </citation>
    <scope>NUCLEOTIDE SEQUENCE [LARGE SCALE GENOMIC DNA]</scope>
    <source>
        <strain evidence="3 4">DSM 46770</strain>
    </source>
</reference>
<name>A0A4R6V845_9ACTN</name>
<keyword evidence="4" id="KW-1185">Reference proteome</keyword>
<feature type="region of interest" description="Disordered" evidence="1">
    <location>
        <begin position="1"/>
        <end position="50"/>
    </location>
</feature>
<evidence type="ECO:0000256" key="1">
    <source>
        <dbReference type="SAM" id="MobiDB-lite"/>
    </source>
</evidence>
<gene>
    <name evidence="3" type="ORF">EV190_106164</name>
</gene>
<feature type="compositionally biased region" description="Low complexity" evidence="1">
    <location>
        <begin position="27"/>
        <end position="45"/>
    </location>
</feature>
<proteinExistence type="predicted"/>
<feature type="transmembrane region" description="Helical" evidence="2">
    <location>
        <begin position="98"/>
        <end position="120"/>
    </location>
</feature>
<feature type="compositionally biased region" description="Pro residues" evidence="1">
    <location>
        <begin position="1"/>
        <end position="16"/>
    </location>
</feature>
<sequence>MKPPSPSPPPAVPPAPRQGTPRRDTVTAPATQRALRAASASAARPGDGPDVAAVMRGQLRSGLRAALGGAGVLIVLPALFTLVGQLNAAHFSGMRPGWLVVGALLPPLLVLVMTVHIRFLERLDAEAERKGPTRR</sequence>
<protein>
    <submittedName>
        <fullName evidence="3">Uncharacterized protein</fullName>
    </submittedName>
</protein>
<keyword evidence="2" id="KW-0812">Transmembrane</keyword>
<evidence type="ECO:0000313" key="4">
    <source>
        <dbReference type="Proteomes" id="UP000295281"/>
    </source>
</evidence>
<evidence type="ECO:0000313" key="3">
    <source>
        <dbReference type="EMBL" id="TDQ52526.1"/>
    </source>
</evidence>